<sequence length="111" mass="12699">MSRLKEGLVDAGLLIFSEKVPYILDVKVHRTFLQIYIVLGGIQTISRIRLISFRRPMLTSIVVNVAGPLACTLGPAFFFEAPNFFLEYQLLSFFEIPKAIYLFLLKTKKNE</sequence>
<evidence type="ECO:0000313" key="1">
    <source>
        <dbReference type="EMBL" id="CAF2848527.1"/>
    </source>
</evidence>
<name>A0A7R8CKE1_LEPSM</name>
<organism evidence="1 2">
    <name type="scientific">Lepeophtheirus salmonis</name>
    <name type="common">Salmon louse</name>
    <name type="synonym">Caligus salmonis</name>
    <dbReference type="NCBI Taxonomy" id="72036"/>
    <lineage>
        <taxon>Eukaryota</taxon>
        <taxon>Metazoa</taxon>
        <taxon>Ecdysozoa</taxon>
        <taxon>Arthropoda</taxon>
        <taxon>Crustacea</taxon>
        <taxon>Multicrustacea</taxon>
        <taxon>Hexanauplia</taxon>
        <taxon>Copepoda</taxon>
        <taxon>Siphonostomatoida</taxon>
        <taxon>Caligidae</taxon>
        <taxon>Lepeophtheirus</taxon>
    </lineage>
</organism>
<dbReference type="AlphaFoldDB" id="A0A7R8CKE1"/>
<dbReference type="Proteomes" id="UP000675881">
    <property type="component" value="Chromosome 14"/>
</dbReference>
<dbReference type="EMBL" id="HG994593">
    <property type="protein sequence ID" value="CAF2848527.1"/>
    <property type="molecule type" value="Genomic_DNA"/>
</dbReference>
<evidence type="ECO:0000313" key="2">
    <source>
        <dbReference type="Proteomes" id="UP000675881"/>
    </source>
</evidence>
<keyword evidence="2" id="KW-1185">Reference proteome</keyword>
<protein>
    <submittedName>
        <fullName evidence="1">(salmon louse) hypothetical protein</fullName>
    </submittedName>
</protein>
<proteinExistence type="predicted"/>
<accession>A0A7R8CKE1</accession>
<reference evidence="1" key="1">
    <citation type="submission" date="2021-02" db="EMBL/GenBank/DDBJ databases">
        <authorList>
            <person name="Bekaert M."/>
        </authorList>
    </citation>
    <scope>NUCLEOTIDE SEQUENCE</scope>
    <source>
        <strain evidence="1">IoA-00</strain>
    </source>
</reference>
<gene>
    <name evidence="1" type="ORF">LSAA_4826</name>
</gene>